<dbReference type="Proteomes" id="UP001060085">
    <property type="component" value="Linkage Group LG07"/>
</dbReference>
<protein>
    <submittedName>
        <fullName evidence="1">Uncharacterized protein</fullName>
    </submittedName>
</protein>
<sequence>MSKGLASRSLAEEVVAWIPTEGEAIADPIGAALKFTMFTATSTMSSVSESAYNSFKHPSQPKTSCCYLFLLPLPYSIVIPATYHWDRSFLPKFVLHPIKIEELHNASLQPCALLFRCFVCWAPQSLLLYAFLAYKYLHSKVLKVGIPSSKTRIPGFETRNSQFKK</sequence>
<comment type="caution">
    <text evidence="1">The sequence shown here is derived from an EMBL/GenBank/DDBJ whole genome shotgun (WGS) entry which is preliminary data.</text>
</comment>
<evidence type="ECO:0000313" key="1">
    <source>
        <dbReference type="EMBL" id="KAI5653356.1"/>
    </source>
</evidence>
<keyword evidence="2" id="KW-1185">Reference proteome</keyword>
<organism evidence="1 2">
    <name type="scientific">Catharanthus roseus</name>
    <name type="common">Madagascar periwinkle</name>
    <name type="synonym">Vinca rosea</name>
    <dbReference type="NCBI Taxonomy" id="4058"/>
    <lineage>
        <taxon>Eukaryota</taxon>
        <taxon>Viridiplantae</taxon>
        <taxon>Streptophyta</taxon>
        <taxon>Embryophyta</taxon>
        <taxon>Tracheophyta</taxon>
        <taxon>Spermatophyta</taxon>
        <taxon>Magnoliopsida</taxon>
        <taxon>eudicotyledons</taxon>
        <taxon>Gunneridae</taxon>
        <taxon>Pentapetalae</taxon>
        <taxon>asterids</taxon>
        <taxon>lamiids</taxon>
        <taxon>Gentianales</taxon>
        <taxon>Apocynaceae</taxon>
        <taxon>Rauvolfioideae</taxon>
        <taxon>Vinceae</taxon>
        <taxon>Catharanthinae</taxon>
        <taxon>Catharanthus</taxon>
    </lineage>
</organism>
<evidence type="ECO:0000313" key="2">
    <source>
        <dbReference type="Proteomes" id="UP001060085"/>
    </source>
</evidence>
<reference evidence="2" key="1">
    <citation type="journal article" date="2023" name="Nat. Plants">
        <title>Single-cell RNA sequencing provides a high-resolution roadmap for understanding the multicellular compartmentation of specialized metabolism.</title>
        <authorList>
            <person name="Sun S."/>
            <person name="Shen X."/>
            <person name="Li Y."/>
            <person name="Li Y."/>
            <person name="Wang S."/>
            <person name="Li R."/>
            <person name="Zhang H."/>
            <person name="Shen G."/>
            <person name="Guo B."/>
            <person name="Wei J."/>
            <person name="Xu J."/>
            <person name="St-Pierre B."/>
            <person name="Chen S."/>
            <person name="Sun C."/>
        </authorList>
    </citation>
    <scope>NUCLEOTIDE SEQUENCE [LARGE SCALE GENOMIC DNA]</scope>
</reference>
<accession>A0ACC0A1G6</accession>
<gene>
    <name evidence="1" type="ORF">M9H77_30543</name>
</gene>
<proteinExistence type="predicted"/>
<dbReference type="EMBL" id="CM044707">
    <property type="protein sequence ID" value="KAI5653356.1"/>
    <property type="molecule type" value="Genomic_DNA"/>
</dbReference>
<name>A0ACC0A1G6_CATRO</name>